<keyword evidence="2 5" id="KW-0812">Transmembrane</keyword>
<keyword evidence="8" id="KW-1185">Reference proteome</keyword>
<dbReference type="AlphaFoldDB" id="A0A553K020"/>
<dbReference type="GO" id="GO:0005525">
    <property type="term" value="F:GTP binding"/>
    <property type="evidence" value="ECO:0007669"/>
    <property type="project" value="InterPro"/>
</dbReference>
<evidence type="ECO:0000313" key="7">
    <source>
        <dbReference type="EMBL" id="TRY18037.1"/>
    </source>
</evidence>
<dbReference type="InterPro" id="IPR006073">
    <property type="entry name" value="GTP-bd"/>
</dbReference>
<feature type="domain" description="G" evidence="6">
    <location>
        <begin position="24"/>
        <end position="143"/>
    </location>
</feature>
<dbReference type="RefSeq" id="WP_143938013.1">
    <property type="nucleotide sequence ID" value="NZ_VKKG01000003.1"/>
</dbReference>
<evidence type="ECO:0000256" key="3">
    <source>
        <dbReference type="ARBA" id="ARBA00022989"/>
    </source>
</evidence>
<protein>
    <submittedName>
        <fullName evidence="7">DUF697 domain-containing protein</fullName>
    </submittedName>
</protein>
<evidence type="ECO:0000256" key="1">
    <source>
        <dbReference type="ARBA" id="ARBA00004141"/>
    </source>
</evidence>
<accession>A0A553K020</accession>
<dbReference type="Pfam" id="PF05128">
    <property type="entry name" value="DUF697"/>
    <property type="match status" value="1"/>
</dbReference>
<dbReference type="Pfam" id="PF01926">
    <property type="entry name" value="MMR_HSR1"/>
    <property type="match status" value="1"/>
</dbReference>
<dbReference type="Gene3D" id="3.40.50.300">
    <property type="entry name" value="P-loop containing nucleotide triphosphate hydrolases"/>
    <property type="match status" value="1"/>
</dbReference>
<dbReference type="Proteomes" id="UP000317638">
    <property type="component" value="Unassembled WGS sequence"/>
</dbReference>
<dbReference type="OrthoDB" id="9255830at2"/>
<proteinExistence type="predicted"/>
<organism evidence="7 8">
    <name type="scientific">Tessaracoccus rhinocerotis</name>
    <dbReference type="NCBI Taxonomy" id="1689449"/>
    <lineage>
        <taxon>Bacteria</taxon>
        <taxon>Bacillati</taxon>
        <taxon>Actinomycetota</taxon>
        <taxon>Actinomycetes</taxon>
        <taxon>Propionibacteriales</taxon>
        <taxon>Propionibacteriaceae</taxon>
        <taxon>Tessaracoccus</taxon>
    </lineage>
</organism>
<dbReference type="GO" id="GO:0016020">
    <property type="term" value="C:membrane"/>
    <property type="evidence" value="ECO:0007669"/>
    <property type="project" value="UniProtKB-SubCell"/>
</dbReference>
<evidence type="ECO:0000256" key="2">
    <source>
        <dbReference type="ARBA" id="ARBA00022692"/>
    </source>
</evidence>
<dbReference type="SUPFAM" id="SSF52540">
    <property type="entry name" value="P-loop containing nucleoside triphosphate hydrolases"/>
    <property type="match status" value="1"/>
</dbReference>
<dbReference type="CDD" id="cd00882">
    <property type="entry name" value="Ras_like_GTPase"/>
    <property type="match status" value="1"/>
</dbReference>
<evidence type="ECO:0000259" key="6">
    <source>
        <dbReference type="Pfam" id="PF01926"/>
    </source>
</evidence>
<comment type="caution">
    <text evidence="7">The sequence shown here is derived from an EMBL/GenBank/DDBJ whole genome shotgun (WGS) entry which is preliminary data.</text>
</comment>
<feature type="transmembrane region" description="Helical" evidence="5">
    <location>
        <begin position="267"/>
        <end position="293"/>
    </location>
</feature>
<sequence length="366" mass="39109">MTSAEERAAEEGWNDVPALARFNLAVLGATGVGKSTLINAMFGEEVARTGIGRPVTDAVRLHVNKEETLGLYDFRGAESFEEMKGFIQDFRRIYQERIESDRADAIHGVWYCIKASDRRFDDNQVELLEKLSEQGLPVILVVTQTPRRSGTLSPDADLFLGHLLSRGLAAREVVAVSAKPDPFVGTEAFGLEDLLDATRRVAPEGVTQALDQAQRVSERGKSVATKKIIAAAVASAAAVGAVPLPAADAPVLIAIQLGMMRQIARMYGISLETMAMVAAFTQSLTVVAGRTIVGQLLKLIPGAGSVINAGVAASITGLVGWAWADLCSRHWKGELDLNDLALSGMLGDALAEAFKQARRKPGDTTV</sequence>
<dbReference type="EMBL" id="VKKG01000003">
    <property type="protein sequence ID" value="TRY18037.1"/>
    <property type="molecule type" value="Genomic_DNA"/>
</dbReference>
<evidence type="ECO:0000313" key="8">
    <source>
        <dbReference type="Proteomes" id="UP000317638"/>
    </source>
</evidence>
<dbReference type="InterPro" id="IPR027417">
    <property type="entry name" value="P-loop_NTPase"/>
</dbReference>
<evidence type="ECO:0000256" key="5">
    <source>
        <dbReference type="SAM" id="Phobius"/>
    </source>
</evidence>
<comment type="subcellular location">
    <subcellularLocation>
        <location evidence="1">Membrane</location>
        <topology evidence="1">Multi-pass membrane protein</topology>
    </subcellularLocation>
</comment>
<keyword evidence="3 5" id="KW-1133">Transmembrane helix</keyword>
<keyword evidence="4 5" id="KW-0472">Membrane</keyword>
<dbReference type="InterPro" id="IPR021147">
    <property type="entry name" value="DUF697"/>
</dbReference>
<gene>
    <name evidence="7" type="ORF">FOJ82_08220</name>
</gene>
<feature type="transmembrane region" description="Helical" evidence="5">
    <location>
        <begin position="299"/>
        <end position="324"/>
    </location>
</feature>
<evidence type="ECO:0000256" key="4">
    <source>
        <dbReference type="ARBA" id="ARBA00023136"/>
    </source>
</evidence>
<reference evidence="7 8" key="1">
    <citation type="submission" date="2019-07" db="EMBL/GenBank/DDBJ databases">
        <authorList>
            <person name="Zhou L.-Y."/>
        </authorList>
    </citation>
    <scope>NUCLEOTIDE SEQUENCE [LARGE SCALE GENOMIC DNA]</scope>
    <source>
        <strain evidence="7 8">YIM 101269</strain>
    </source>
</reference>
<name>A0A553K020_9ACTN</name>